<comment type="caution">
    <text evidence="4">The sequence shown here is derived from an EMBL/GenBank/DDBJ whole genome shotgun (WGS) entry which is preliminary data.</text>
</comment>
<evidence type="ECO:0000313" key="5">
    <source>
        <dbReference type="Proteomes" id="UP000264589"/>
    </source>
</evidence>
<feature type="signal peptide" evidence="2">
    <location>
        <begin position="1"/>
        <end position="19"/>
    </location>
</feature>
<feature type="chain" id="PRO_5017084071" evidence="2">
    <location>
        <begin position="20"/>
        <end position="326"/>
    </location>
</feature>
<evidence type="ECO:0000259" key="3">
    <source>
        <dbReference type="Pfam" id="PF01551"/>
    </source>
</evidence>
<dbReference type="Proteomes" id="UP000264589">
    <property type="component" value="Unassembled WGS sequence"/>
</dbReference>
<protein>
    <submittedName>
        <fullName evidence="4">M23 family peptidase</fullName>
    </submittedName>
</protein>
<dbReference type="SUPFAM" id="SSF51261">
    <property type="entry name" value="Duplicated hybrid motif"/>
    <property type="match status" value="1"/>
</dbReference>
<evidence type="ECO:0000256" key="2">
    <source>
        <dbReference type="SAM" id="SignalP"/>
    </source>
</evidence>
<dbReference type="InterPro" id="IPR011055">
    <property type="entry name" value="Dup_hybrid_motif"/>
</dbReference>
<dbReference type="EMBL" id="QUQO01000001">
    <property type="protein sequence ID" value="RFB04117.1"/>
    <property type="molecule type" value="Genomic_DNA"/>
</dbReference>
<dbReference type="GO" id="GO:0004222">
    <property type="term" value="F:metalloendopeptidase activity"/>
    <property type="evidence" value="ECO:0007669"/>
    <property type="project" value="TreeGrafter"/>
</dbReference>
<dbReference type="RefSeq" id="WP_116390745.1">
    <property type="nucleotide sequence ID" value="NZ_QUQO01000001.1"/>
</dbReference>
<dbReference type="OrthoDB" id="9815245at2"/>
<feature type="domain" description="M23ase beta-sheet core" evidence="3">
    <location>
        <begin position="209"/>
        <end position="312"/>
    </location>
</feature>
<dbReference type="PANTHER" id="PTHR21666:SF285">
    <property type="entry name" value="M23 FAMILY METALLOPEPTIDASE"/>
    <property type="match status" value="1"/>
</dbReference>
<gene>
    <name evidence="4" type="ORF">DX908_01780</name>
</gene>
<evidence type="ECO:0000256" key="1">
    <source>
        <dbReference type="SAM" id="MobiDB-lite"/>
    </source>
</evidence>
<keyword evidence="2" id="KW-0732">Signal</keyword>
<dbReference type="InterPro" id="IPR016047">
    <property type="entry name" value="M23ase_b-sheet_dom"/>
</dbReference>
<proteinExistence type="predicted"/>
<dbReference type="InterPro" id="IPR050570">
    <property type="entry name" value="Cell_wall_metabolism_enzyme"/>
</dbReference>
<dbReference type="AlphaFoldDB" id="A0A371RF92"/>
<dbReference type="Pfam" id="PF01551">
    <property type="entry name" value="Peptidase_M23"/>
    <property type="match status" value="1"/>
</dbReference>
<dbReference type="CDD" id="cd12797">
    <property type="entry name" value="M23_peptidase"/>
    <property type="match status" value="1"/>
</dbReference>
<dbReference type="InParanoid" id="A0A371RF92"/>
<dbReference type="Gene3D" id="2.70.70.10">
    <property type="entry name" value="Glucose Permease (Domain IIA)"/>
    <property type="match status" value="1"/>
</dbReference>
<reference evidence="4 5" key="1">
    <citation type="submission" date="2018-08" db="EMBL/GenBank/DDBJ databases">
        <title>Parvularcula sp. SM1705, isolated from surface water of the South Sea China.</title>
        <authorList>
            <person name="Sun L."/>
        </authorList>
    </citation>
    <scope>NUCLEOTIDE SEQUENCE [LARGE SCALE GENOMIC DNA]</scope>
    <source>
        <strain evidence="4 5">SM1705</strain>
    </source>
</reference>
<evidence type="ECO:0000313" key="4">
    <source>
        <dbReference type="EMBL" id="RFB04117.1"/>
    </source>
</evidence>
<sequence>MKSVVLFPLAALSACAATAAPPVPSLSPKHEENVSSVSAVPTAARNDEDDTAPRTDGPAAKVTQTVLEGTQFQGGLLRGQTPPGSKVFLDDTEVLVDEGGHFLIGFDRDHPATAVLKVVSPDGKEERETIQVRPQQWLESSVTVAENKANPRTDFDLKKIAADKKLKDKARSQMSGSVYWLSGFVWPAEGCVSSPFGYRRIVNGKARNYHSGVDVAAPDGMSPIDYIGTPIYAPADGIVTLAEPDMFFEGGLVLIDHGQLLESAMMHMSEVLVEAGDTVEQGDLLGKVGMEGRVTGPHLHWSLKWRDRLLDPELNVEERARCTPGL</sequence>
<name>A0A371RF92_9PROT</name>
<dbReference type="PROSITE" id="PS51257">
    <property type="entry name" value="PROKAR_LIPOPROTEIN"/>
    <property type="match status" value="1"/>
</dbReference>
<organism evidence="4 5">
    <name type="scientific">Parvularcula marina</name>
    <dbReference type="NCBI Taxonomy" id="2292771"/>
    <lineage>
        <taxon>Bacteria</taxon>
        <taxon>Pseudomonadati</taxon>
        <taxon>Pseudomonadota</taxon>
        <taxon>Alphaproteobacteria</taxon>
        <taxon>Parvularculales</taxon>
        <taxon>Parvularculaceae</taxon>
        <taxon>Parvularcula</taxon>
    </lineage>
</organism>
<feature type="region of interest" description="Disordered" evidence="1">
    <location>
        <begin position="20"/>
        <end position="60"/>
    </location>
</feature>
<accession>A0A371RF92</accession>
<keyword evidence="5" id="KW-1185">Reference proteome</keyword>
<dbReference type="PANTHER" id="PTHR21666">
    <property type="entry name" value="PEPTIDASE-RELATED"/>
    <property type="match status" value="1"/>
</dbReference>